<accession>A0A4T0LX10</accession>
<dbReference type="OMA" id="CRYAIFF"/>
<dbReference type="PROSITE" id="PS50250">
    <property type="entry name" value="PCI"/>
    <property type="match status" value="1"/>
</dbReference>
<comment type="function">
    <text evidence="2">Component of the 19S cap proteasome complex which acts as a regulatory subunit of the 26S proteasome, involved in the ATP-dependent degradation of ubiquitinated proteins.</text>
</comment>
<dbReference type="EMBL" id="SPRV01000003">
    <property type="protein sequence ID" value="TIC71434.1"/>
    <property type="molecule type" value="Genomic_DNA"/>
</dbReference>
<dbReference type="InterPro" id="IPR000717">
    <property type="entry name" value="PCI_dom"/>
</dbReference>
<dbReference type="EMBL" id="SPRH01000006">
    <property type="protein sequence ID" value="TIC03533.1"/>
    <property type="molecule type" value="Genomic_DNA"/>
</dbReference>
<evidence type="ECO:0000256" key="2">
    <source>
        <dbReference type="ARBA" id="ARBA00093435"/>
    </source>
</evidence>
<evidence type="ECO:0000256" key="1">
    <source>
        <dbReference type="ARBA" id="ARBA00022942"/>
    </source>
</evidence>
<dbReference type="InterPro" id="IPR045135">
    <property type="entry name" value="Rpn7_N"/>
</dbReference>
<reference evidence="9 10" key="1">
    <citation type="submission" date="2019-03" db="EMBL/GenBank/DDBJ databases">
        <title>Sequencing 25 genomes of Wallemia mellicola.</title>
        <authorList>
            <person name="Gostincar C."/>
        </authorList>
    </citation>
    <scope>NUCLEOTIDE SEQUENCE [LARGE SCALE GENOMIC DNA]</scope>
    <source>
        <strain evidence="6 10">EXF-1262</strain>
        <strain evidence="8 9">EXF-1277</strain>
        <strain evidence="5 11">EXF-6152</strain>
        <strain evidence="7 12">EXF-757</strain>
    </source>
</reference>
<dbReference type="Proteomes" id="UP000307169">
    <property type="component" value="Unassembled WGS sequence"/>
</dbReference>
<dbReference type="InterPro" id="IPR049549">
    <property type="entry name" value="RPN7_PSMD6_C"/>
</dbReference>
<dbReference type="SUPFAM" id="SSF46785">
    <property type="entry name" value="Winged helix' DNA-binding domain"/>
    <property type="match status" value="1"/>
</dbReference>
<evidence type="ECO:0000256" key="3">
    <source>
        <dbReference type="ARBA" id="ARBA00093502"/>
    </source>
</evidence>
<dbReference type="GO" id="GO:0043161">
    <property type="term" value="P:proteasome-mediated ubiquitin-dependent protein catabolic process"/>
    <property type="evidence" value="ECO:0007669"/>
    <property type="project" value="TreeGrafter"/>
</dbReference>
<dbReference type="Gene3D" id="1.25.40.570">
    <property type="match status" value="1"/>
</dbReference>
<dbReference type="InterPro" id="IPR019585">
    <property type="entry name" value="Rpn7/CSN1"/>
</dbReference>
<dbReference type="Pfam" id="PF10602">
    <property type="entry name" value="RPN7"/>
    <property type="match status" value="1"/>
</dbReference>
<dbReference type="InterPro" id="IPR036390">
    <property type="entry name" value="WH_DNA-bd_sf"/>
</dbReference>
<organism evidence="6 10">
    <name type="scientific">Wallemia mellicola</name>
    <dbReference type="NCBI Taxonomy" id="1708541"/>
    <lineage>
        <taxon>Eukaryota</taxon>
        <taxon>Fungi</taxon>
        <taxon>Dikarya</taxon>
        <taxon>Basidiomycota</taxon>
        <taxon>Wallemiomycotina</taxon>
        <taxon>Wallemiomycetes</taxon>
        <taxon>Wallemiales</taxon>
        <taxon>Wallemiaceae</taxon>
        <taxon>Wallemia</taxon>
    </lineage>
</organism>
<feature type="domain" description="PCI" evidence="4">
    <location>
        <begin position="191"/>
        <end position="360"/>
    </location>
</feature>
<comment type="caution">
    <text evidence="6">The sequence shown here is derived from an EMBL/GenBank/DDBJ whole genome shotgun (WGS) entry which is preliminary data.</text>
</comment>
<gene>
    <name evidence="7" type="ORF">E3Q01_00902</name>
    <name evidence="8" type="ORF">E3Q03_00551</name>
    <name evidence="6" type="ORF">E3Q17_00787</name>
    <name evidence="5" type="ORF">E3Q22_00725</name>
</gene>
<dbReference type="FunFam" id="1.25.40.570:FF:000005">
    <property type="entry name" value="26S proteasome regulatory subunit N7"/>
    <property type="match status" value="1"/>
</dbReference>
<dbReference type="Proteomes" id="UP000305362">
    <property type="component" value="Unassembled WGS sequence"/>
</dbReference>
<dbReference type="Pfam" id="PF21154">
    <property type="entry name" value="RPN7_PSMD6_C"/>
    <property type="match status" value="1"/>
</dbReference>
<dbReference type="SMART" id="SM00088">
    <property type="entry name" value="PINT"/>
    <property type="match status" value="1"/>
</dbReference>
<dbReference type="GO" id="GO:0008541">
    <property type="term" value="C:proteasome regulatory particle, lid subcomplex"/>
    <property type="evidence" value="ECO:0007669"/>
    <property type="project" value="UniProtKB-ARBA"/>
</dbReference>
<evidence type="ECO:0000313" key="11">
    <source>
        <dbReference type="Proteomes" id="UP000310685"/>
    </source>
</evidence>
<name>A0A4T0LX10_9BASI</name>
<dbReference type="Pfam" id="PF01399">
    <property type="entry name" value="PCI"/>
    <property type="match status" value="1"/>
</dbReference>
<evidence type="ECO:0000313" key="12">
    <source>
        <dbReference type="Proteomes" id="UP000310708"/>
    </source>
</evidence>
<evidence type="ECO:0000313" key="5">
    <source>
        <dbReference type="EMBL" id="TIB81815.1"/>
    </source>
</evidence>
<comment type="subunit">
    <text evidence="3">The 26S proteasome is composed of a core protease, known as the 20S proteasome, capped at one or both ends by the 19S regulatory complex (RC). The RC is composed of at least 18 different subunits in two subcomplexes, the base and the lid, which form the portions proximal and distal to the 20S proteolytic core, respectively. Component of the lid subcomplex of the 19S RC.</text>
</comment>
<protein>
    <submittedName>
        <fullName evidence="6">PCI-domain-containing protein</fullName>
    </submittedName>
</protein>
<evidence type="ECO:0000313" key="6">
    <source>
        <dbReference type="EMBL" id="TIC03533.1"/>
    </source>
</evidence>
<dbReference type="OrthoDB" id="1452at2759"/>
<sequence>MSLTDSDNLPAIPNLELPQSVFILQSENLSHLHEEAHKTLLAGIQNDEMAPFAATLPTSILPERDALVTQFSKANDAVLKEIEQSIAQATENEGESEISEGIRKRAMYYARIGDKSMSIDSITTAIEKTAGIGSKIDLTLTLIRLGMFFSDFNLVVQNIATAKTLVEQGGDWDRRNRLKVYIGLHAASIRDFKLASTQFLDTLSTFTSTELINYDQFVIYTVIVSVFALDRVDLKTKVINAPEVVALMHTKPLIRNFANSLYDCDYALLFKSLAEIEETYLKPSVYLHQHSRYYTREIRIRAYAQLLESYKSLNISSLAKAFGVSEEFIDKEFSKLIPAGRLHCVLDKVTNVVESNRPDSRNKQYQQVVQNGDVLLNSIQKLARVLN</sequence>
<dbReference type="Proteomes" id="UP000310708">
    <property type="component" value="Unassembled WGS sequence"/>
</dbReference>
<dbReference type="PANTHER" id="PTHR14145">
    <property type="entry name" value="26S PROTESOME SUBUNIT 6"/>
    <property type="match status" value="1"/>
</dbReference>
<keyword evidence="1" id="KW-0647">Proteasome</keyword>
<dbReference type="AlphaFoldDB" id="A0A4T0LX10"/>
<evidence type="ECO:0000313" key="10">
    <source>
        <dbReference type="Proteomes" id="UP000307169"/>
    </source>
</evidence>
<evidence type="ECO:0000259" key="4">
    <source>
        <dbReference type="PROSITE" id="PS50250"/>
    </source>
</evidence>
<evidence type="ECO:0000313" key="7">
    <source>
        <dbReference type="EMBL" id="TIC68482.1"/>
    </source>
</evidence>
<dbReference type="PANTHER" id="PTHR14145:SF1">
    <property type="entry name" value="26S PROTEASOME NON-ATPASE REGULATORY SUBUNIT 6"/>
    <property type="match status" value="1"/>
</dbReference>
<dbReference type="EMBL" id="SPRX01000007">
    <property type="protein sequence ID" value="TIC68482.1"/>
    <property type="molecule type" value="Genomic_DNA"/>
</dbReference>
<dbReference type="EMBL" id="SPRC01000005">
    <property type="protein sequence ID" value="TIB81815.1"/>
    <property type="molecule type" value="Genomic_DNA"/>
</dbReference>
<evidence type="ECO:0000313" key="9">
    <source>
        <dbReference type="Proteomes" id="UP000305362"/>
    </source>
</evidence>
<evidence type="ECO:0000313" key="8">
    <source>
        <dbReference type="EMBL" id="TIC71434.1"/>
    </source>
</evidence>
<dbReference type="Proteomes" id="UP000310685">
    <property type="component" value="Unassembled WGS sequence"/>
</dbReference>
<proteinExistence type="predicted"/>